<accession>A0A120K2W5</accession>
<proteinExistence type="inferred from homology"/>
<keyword evidence="4 10" id="KW-0999">Mitochondrion inner membrane</keyword>
<dbReference type="InterPro" id="IPR012420">
    <property type="entry name" value="Cbp4"/>
</dbReference>
<keyword evidence="7 10" id="KW-0472">Membrane</keyword>
<dbReference type="Proteomes" id="UP000243052">
    <property type="component" value="Chromosome viii"/>
</dbReference>
<dbReference type="EMBL" id="CP014248">
    <property type="protein sequence ID" value="AMD22801.1"/>
    <property type="molecule type" value="Genomic_DNA"/>
</dbReference>
<dbReference type="GeneID" id="28726166"/>
<evidence type="ECO:0000256" key="10">
    <source>
        <dbReference type="RuleBase" id="RU368005"/>
    </source>
</evidence>
<sequence length="143" mass="16870">MSGIWAKWFRVYAVGGIIIGSGVLLFKYTTPTDEELIERLSPELRQQYEREKNLRQAEQQTLMKIVQETAKSNDPIWKTGPIKSPFERDTSTLQNRDQFQKVKANEIQKEELERVRQELDMIRQKSQGKTKAVVDSKSWWKPW</sequence>
<evidence type="ECO:0000256" key="6">
    <source>
        <dbReference type="ARBA" id="ARBA00023128"/>
    </source>
</evidence>
<dbReference type="GO" id="GO:0034551">
    <property type="term" value="P:mitochondrial respiratory chain complex III assembly"/>
    <property type="evidence" value="ECO:0007669"/>
    <property type="project" value="TreeGrafter"/>
</dbReference>
<keyword evidence="3 10" id="KW-0812">Transmembrane</keyword>
<evidence type="ECO:0000256" key="3">
    <source>
        <dbReference type="ARBA" id="ARBA00022692"/>
    </source>
</evidence>
<feature type="transmembrane region" description="Helical" evidence="10">
    <location>
        <begin position="12"/>
        <end position="30"/>
    </location>
</feature>
<keyword evidence="12" id="KW-1185">Reference proteome</keyword>
<evidence type="ECO:0000256" key="1">
    <source>
        <dbReference type="ARBA" id="ARBA00004434"/>
    </source>
</evidence>
<evidence type="ECO:0000256" key="4">
    <source>
        <dbReference type="ARBA" id="ARBA00022792"/>
    </source>
</evidence>
<dbReference type="OrthoDB" id="5576752at2759"/>
<evidence type="ECO:0000256" key="8">
    <source>
        <dbReference type="ARBA" id="ARBA00023186"/>
    </source>
</evidence>
<organism evidence="11 12">
    <name type="scientific">Eremothecium sinecaudum</name>
    <dbReference type="NCBI Taxonomy" id="45286"/>
    <lineage>
        <taxon>Eukaryota</taxon>
        <taxon>Fungi</taxon>
        <taxon>Dikarya</taxon>
        <taxon>Ascomycota</taxon>
        <taxon>Saccharomycotina</taxon>
        <taxon>Saccharomycetes</taxon>
        <taxon>Saccharomycetales</taxon>
        <taxon>Saccharomycetaceae</taxon>
        <taxon>Eremothecium</taxon>
    </lineage>
</organism>
<gene>
    <name evidence="11" type="ORF">AW171_hschr84860</name>
</gene>
<keyword evidence="8 10" id="KW-0143">Chaperone</keyword>
<dbReference type="AlphaFoldDB" id="A0A120K2W5"/>
<evidence type="ECO:0000256" key="2">
    <source>
        <dbReference type="ARBA" id="ARBA00006780"/>
    </source>
</evidence>
<reference evidence="11 12" key="1">
    <citation type="submission" date="2016-01" db="EMBL/GenBank/DDBJ databases">
        <title>Genome sequence of the yeast Holleya sinecauda.</title>
        <authorList>
            <person name="Dietrich F.S."/>
        </authorList>
    </citation>
    <scope>NUCLEOTIDE SEQUENCE [LARGE SCALE GENOMIC DNA]</scope>
    <source>
        <strain evidence="11 12">ATCC 58844</strain>
    </source>
</reference>
<comment type="function">
    <text evidence="9 10">Essential for the assembly of ubiquinol-cytochrome c reductase. It has a direct effect on the correct occurrence of the Rieske protein, core 4, core 5 and apocytochrome b.</text>
</comment>
<dbReference type="PANTHER" id="PTHR28202">
    <property type="entry name" value="ASSEMBLY FACTOR CBP4"/>
    <property type="match status" value="1"/>
</dbReference>
<dbReference type="Pfam" id="PF07960">
    <property type="entry name" value="CBP4"/>
    <property type="match status" value="1"/>
</dbReference>
<keyword evidence="6 10" id="KW-0496">Mitochondrion</keyword>
<dbReference type="RefSeq" id="XP_017989797.1">
    <property type="nucleotide sequence ID" value="XM_018134308.1"/>
</dbReference>
<keyword evidence="5 10" id="KW-1133">Transmembrane helix</keyword>
<evidence type="ECO:0000256" key="5">
    <source>
        <dbReference type="ARBA" id="ARBA00022989"/>
    </source>
</evidence>
<evidence type="ECO:0000313" key="11">
    <source>
        <dbReference type="EMBL" id="AMD22801.1"/>
    </source>
</evidence>
<evidence type="ECO:0000256" key="9">
    <source>
        <dbReference type="ARBA" id="ARBA00025413"/>
    </source>
</evidence>
<evidence type="ECO:0000256" key="7">
    <source>
        <dbReference type="ARBA" id="ARBA00023136"/>
    </source>
</evidence>
<evidence type="ECO:0000313" key="12">
    <source>
        <dbReference type="Proteomes" id="UP000243052"/>
    </source>
</evidence>
<dbReference type="PANTHER" id="PTHR28202:SF1">
    <property type="entry name" value="ASSEMBLY FACTOR CBP4"/>
    <property type="match status" value="1"/>
</dbReference>
<dbReference type="STRING" id="45286.A0A120K2W5"/>
<comment type="subcellular location">
    <subcellularLocation>
        <location evidence="1 10">Mitochondrion inner membrane</location>
        <topology evidence="1 10">Single-pass membrane protein</topology>
    </subcellularLocation>
</comment>
<protein>
    <recommendedName>
        <fullName evidence="10">Cytochrome b mRNA-processing protein 4</fullName>
    </recommendedName>
</protein>
<dbReference type="GO" id="GO:0005743">
    <property type="term" value="C:mitochondrial inner membrane"/>
    <property type="evidence" value="ECO:0007669"/>
    <property type="project" value="UniProtKB-SubCell"/>
</dbReference>
<name>A0A120K2W5_9SACH</name>
<comment type="similarity">
    <text evidence="2 10">Belongs to the CBP4 family.</text>
</comment>